<feature type="non-terminal residue" evidence="1">
    <location>
        <position position="1"/>
    </location>
</feature>
<accession>U5CQV0</accession>
<dbReference type="EMBL" id="KI392502">
    <property type="protein sequence ID" value="ERN15561.1"/>
    <property type="molecule type" value="Genomic_DNA"/>
</dbReference>
<dbReference type="HOGENOM" id="CLU_2067388_0_0_1"/>
<feature type="non-terminal residue" evidence="1">
    <location>
        <position position="119"/>
    </location>
</feature>
<organism evidence="1 2">
    <name type="scientific">Amborella trichopoda</name>
    <dbReference type="NCBI Taxonomy" id="13333"/>
    <lineage>
        <taxon>Eukaryota</taxon>
        <taxon>Viridiplantae</taxon>
        <taxon>Streptophyta</taxon>
        <taxon>Embryophyta</taxon>
        <taxon>Tracheophyta</taxon>
        <taxon>Spermatophyta</taxon>
        <taxon>Magnoliopsida</taxon>
        <taxon>Amborellales</taxon>
        <taxon>Amborellaceae</taxon>
        <taxon>Amborella</taxon>
    </lineage>
</organism>
<dbReference type="Proteomes" id="UP000017836">
    <property type="component" value="Unassembled WGS sequence"/>
</dbReference>
<keyword evidence="2" id="KW-1185">Reference proteome</keyword>
<evidence type="ECO:0000313" key="1">
    <source>
        <dbReference type="EMBL" id="ERN15561.1"/>
    </source>
</evidence>
<sequence length="119" mass="13778">GKVMVTLIVWARTQKESQGYTFHVIFKISVRPLACEVCPRKQVWTVVHPPPQPMGIVKLNLTASSGQPWTCRDWESFLIVRAKYTCRFWGRCHGEVNEAEARALLIGLRRIDSRWKELI</sequence>
<dbReference type="AlphaFoldDB" id="U5CQV0"/>
<dbReference type="Gramene" id="ERN15561">
    <property type="protein sequence ID" value="ERN15561"/>
    <property type="gene ID" value="AMTR_s00048p00133860"/>
</dbReference>
<proteinExistence type="predicted"/>
<gene>
    <name evidence="1" type="ORF">AMTR_s00048p00133860</name>
</gene>
<reference evidence="2" key="1">
    <citation type="journal article" date="2013" name="Science">
        <title>The Amborella genome and the evolution of flowering plants.</title>
        <authorList>
            <consortium name="Amborella Genome Project"/>
        </authorList>
    </citation>
    <scope>NUCLEOTIDE SEQUENCE [LARGE SCALE GENOMIC DNA]</scope>
</reference>
<protein>
    <submittedName>
        <fullName evidence="1">Uncharacterized protein</fullName>
    </submittedName>
</protein>
<name>U5CQV0_AMBTC</name>
<evidence type="ECO:0000313" key="2">
    <source>
        <dbReference type="Proteomes" id="UP000017836"/>
    </source>
</evidence>